<dbReference type="CDD" id="cd00048">
    <property type="entry name" value="DSRM_SF"/>
    <property type="match status" value="1"/>
</dbReference>
<sequence>MEPLTPVRVPWDRLRAWIDWHADDEGRAPPLTKSELEAISRLVPFGQREPDVSGEDSVSSLLHLIQARRLPAPTFVDGTVFVPVEGTMMSRFRCVCSVEGFGSFPCLGLGVGDGLEAPTFQNKKDAKKYAANGSPPKPPANPIADPPKALPKHASPIPEEEDSIIRKAAESAADMGFGTLDIVTEPDAELRSGFFRGRPVFEHGVGLPQGVGVVEGVLGKREARVLVADRVLLWLEGERRERRERRGLRLRCCLRG</sequence>
<gene>
    <name evidence="2" type="ORF">GQ602_006497</name>
</gene>
<protein>
    <submittedName>
        <fullName evidence="2">Double-stranded RNA binding motif domain-containing protein</fullName>
    </submittedName>
</protein>
<organism evidence="2 3">
    <name type="scientific">Ophiocordyceps camponoti-floridani</name>
    <dbReference type="NCBI Taxonomy" id="2030778"/>
    <lineage>
        <taxon>Eukaryota</taxon>
        <taxon>Fungi</taxon>
        <taxon>Dikarya</taxon>
        <taxon>Ascomycota</taxon>
        <taxon>Pezizomycotina</taxon>
        <taxon>Sordariomycetes</taxon>
        <taxon>Hypocreomycetidae</taxon>
        <taxon>Hypocreales</taxon>
        <taxon>Ophiocordycipitaceae</taxon>
        <taxon>Ophiocordyceps</taxon>
    </lineage>
</organism>
<evidence type="ECO:0000313" key="2">
    <source>
        <dbReference type="EMBL" id="KAF4581873.1"/>
    </source>
</evidence>
<dbReference type="Proteomes" id="UP000562929">
    <property type="component" value="Unassembled WGS sequence"/>
</dbReference>
<feature type="compositionally biased region" description="Pro residues" evidence="1">
    <location>
        <begin position="135"/>
        <end position="149"/>
    </location>
</feature>
<name>A0A8H4Q1G4_9HYPO</name>
<comment type="caution">
    <text evidence="2">The sequence shown here is derived from an EMBL/GenBank/DDBJ whole genome shotgun (WGS) entry which is preliminary data.</text>
</comment>
<accession>A0A8H4Q1G4</accession>
<keyword evidence="3" id="KW-1185">Reference proteome</keyword>
<dbReference type="OrthoDB" id="5222339at2759"/>
<dbReference type="EMBL" id="JAACLJ010000008">
    <property type="protein sequence ID" value="KAF4581873.1"/>
    <property type="molecule type" value="Genomic_DNA"/>
</dbReference>
<evidence type="ECO:0000313" key="3">
    <source>
        <dbReference type="Proteomes" id="UP000562929"/>
    </source>
</evidence>
<feature type="region of interest" description="Disordered" evidence="1">
    <location>
        <begin position="126"/>
        <end position="160"/>
    </location>
</feature>
<reference evidence="2 3" key="1">
    <citation type="journal article" date="2020" name="G3 (Bethesda)">
        <title>Genetic Underpinnings of Host Manipulation by Ophiocordyceps as Revealed by Comparative Transcriptomics.</title>
        <authorList>
            <person name="Will I."/>
            <person name="Das B."/>
            <person name="Trinh T."/>
            <person name="Brachmann A."/>
            <person name="Ohm R.A."/>
            <person name="de Bekker C."/>
        </authorList>
    </citation>
    <scope>NUCLEOTIDE SEQUENCE [LARGE SCALE GENOMIC DNA]</scope>
    <source>
        <strain evidence="2 3">EC05</strain>
    </source>
</reference>
<evidence type="ECO:0000256" key="1">
    <source>
        <dbReference type="SAM" id="MobiDB-lite"/>
    </source>
</evidence>
<dbReference type="AlphaFoldDB" id="A0A8H4Q1G4"/>
<proteinExistence type="predicted"/>